<dbReference type="GO" id="GO:0003700">
    <property type="term" value="F:DNA-binding transcription factor activity"/>
    <property type="evidence" value="ECO:0007669"/>
    <property type="project" value="InterPro"/>
</dbReference>
<keyword evidence="7" id="KW-1185">Reference proteome</keyword>
<dbReference type="Pfam" id="PF00126">
    <property type="entry name" value="HTH_1"/>
    <property type="match status" value="1"/>
</dbReference>
<dbReference type="SUPFAM" id="SSF46785">
    <property type="entry name" value="Winged helix' DNA-binding domain"/>
    <property type="match status" value="1"/>
</dbReference>
<dbReference type="PANTHER" id="PTHR30579">
    <property type="entry name" value="TRANSCRIPTIONAL REGULATOR"/>
    <property type="match status" value="1"/>
</dbReference>
<gene>
    <name evidence="6" type="ORF">PPN31114_00701</name>
</gene>
<dbReference type="PANTHER" id="PTHR30579:SF7">
    <property type="entry name" value="HTH-TYPE TRANSCRIPTIONAL REGULATOR LRHA-RELATED"/>
    <property type="match status" value="1"/>
</dbReference>
<feature type="domain" description="HTH lysR-type" evidence="5">
    <location>
        <begin position="4"/>
        <end position="61"/>
    </location>
</feature>
<dbReference type="Pfam" id="PF03466">
    <property type="entry name" value="LysR_substrate"/>
    <property type="match status" value="1"/>
</dbReference>
<dbReference type="Gene3D" id="3.40.190.10">
    <property type="entry name" value="Periplasmic binding protein-like II"/>
    <property type="match status" value="2"/>
</dbReference>
<evidence type="ECO:0000259" key="5">
    <source>
        <dbReference type="PROSITE" id="PS50931"/>
    </source>
</evidence>
<dbReference type="InterPro" id="IPR005119">
    <property type="entry name" value="LysR_subst-bd"/>
</dbReference>
<dbReference type="InterPro" id="IPR000847">
    <property type="entry name" value="LysR_HTH_N"/>
</dbReference>
<dbReference type="GO" id="GO:0003677">
    <property type="term" value="F:DNA binding"/>
    <property type="evidence" value="ECO:0007669"/>
    <property type="project" value="UniProtKB-KW"/>
</dbReference>
<dbReference type="EMBL" id="CABPSK010000001">
    <property type="protein sequence ID" value="VVD72906.1"/>
    <property type="molecule type" value="Genomic_DNA"/>
</dbReference>
<comment type="similarity">
    <text evidence="1">Belongs to the LysR transcriptional regulatory family.</text>
</comment>
<evidence type="ECO:0000256" key="4">
    <source>
        <dbReference type="ARBA" id="ARBA00023163"/>
    </source>
</evidence>
<keyword evidence="4" id="KW-0804">Transcription</keyword>
<protein>
    <submittedName>
        <fullName evidence="6">LysR family transcriptional regulator</fullName>
    </submittedName>
</protein>
<sequence length="281" mass="29769">MNTLDIDAVRAFVLTVELKSFTRAAEVLNSTQSAVSVKIKRLEAMLGHRLLDRTPRQVRLSASGLAFLPPARALVAAHENALQAFSTQTRRLVIGISHHLVGTNLPMLLRRMHDADPGVIVELRVAPSRELLESYDATDIDACIVLRHDTRRLDGEHVMAQSFGWMAASDFAPRAAGGLPLATQAQPCAVRAMAVSTLDAAGIAWHEVFVGGGVGTIGAAVSAGLAVAALAHRVAPPGTVDVGQRLGLPALPIRDVVMHTGLSDGQARRTLQTLCAALRSA</sequence>
<organism evidence="6 7">
    <name type="scientific">Pandoraea pneumonica</name>
    <dbReference type="NCBI Taxonomy" id="2508299"/>
    <lineage>
        <taxon>Bacteria</taxon>
        <taxon>Pseudomonadati</taxon>
        <taxon>Pseudomonadota</taxon>
        <taxon>Betaproteobacteria</taxon>
        <taxon>Burkholderiales</taxon>
        <taxon>Burkholderiaceae</taxon>
        <taxon>Pandoraea</taxon>
    </lineage>
</organism>
<reference evidence="6 7" key="1">
    <citation type="submission" date="2019-08" db="EMBL/GenBank/DDBJ databases">
        <authorList>
            <person name="Peeters C."/>
        </authorList>
    </citation>
    <scope>NUCLEOTIDE SEQUENCE [LARGE SCALE GENOMIC DNA]</scope>
    <source>
        <strain evidence="6 7">LMG 31114</strain>
    </source>
</reference>
<dbReference type="InterPro" id="IPR036388">
    <property type="entry name" value="WH-like_DNA-bd_sf"/>
</dbReference>
<evidence type="ECO:0000313" key="6">
    <source>
        <dbReference type="EMBL" id="VVD72906.1"/>
    </source>
</evidence>
<dbReference type="RefSeq" id="WP_150678081.1">
    <property type="nucleotide sequence ID" value="NZ_CABPSK010000001.1"/>
</dbReference>
<dbReference type="PRINTS" id="PR00039">
    <property type="entry name" value="HTHLYSR"/>
</dbReference>
<evidence type="ECO:0000313" key="7">
    <source>
        <dbReference type="Proteomes" id="UP000366945"/>
    </source>
</evidence>
<dbReference type="FunFam" id="1.10.10.10:FF:000001">
    <property type="entry name" value="LysR family transcriptional regulator"/>
    <property type="match status" value="1"/>
</dbReference>
<dbReference type="OrthoDB" id="5946420at2"/>
<keyword evidence="2" id="KW-0805">Transcription regulation</keyword>
<name>A0A5E4SAN4_9BURK</name>
<dbReference type="InterPro" id="IPR036390">
    <property type="entry name" value="WH_DNA-bd_sf"/>
</dbReference>
<dbReference type="Proteomes" id="UP000366945">
    <property type="component" value="Unassembled WGS sequence"/>
</dbReference>
<dbReference type="AlphaFoldDB" id="A0A5E4SAN4"/>
<evidence type="ECO:0000256" key="1">
    <source>
        <dbReference type="ARBA" id="ARBA00009437"/>
    </source>
</evidence>
<dbReference type="InterPro" id="IPR050176">
    <property type="entry name" value="LTTR"/>
</dbReference>
<evidence type="ECO:0000256" key="2">
    <source>
        <dbReference type="ARBA" id="ARBA00023015"/>
    </source>
</evidence>
<dbReference type="SUPFAM" id="SSF53850">
    <property type="entry name" value="Periplasmic binding protein-like II"/>
    <property type="match status" value="1"/>
</dbReference>
<evidence type="ECO:0000256" key="3">
    <source>
        <dbReference type="ARBA" id="ARBA00023125"/>
    </source>
</evidence>
<keyword evidence="3" id="KW-0238">DNA-binding</keyword>
<proteinExistence type="inferred from homology"/>
<dbReference type="GeneID" id="300402761"/>
<dbReference type="Gene3D" id="1.10.10.10">
    <property type="entry name" value="Winged helix-like DNA-binding domain superfamily/Winged helix DNA-binding domain"/>
    <property type="match status" value="1"/>
</dbReference>
<dbReference type="PROSITE" id="PS50931">
    <property type="entry name" value="HTH_LYSR"/>
    <property type="match status" value="1"/>
</dbReference>
<accession>A0A5E4SAN4</accession>